<keyword evidence="1" id="KW-0862">Zinc</keyword>
<reference evidence="4" key="1">
    <citation type="submission" date="2015-07" db="EMBL/GenBank/DDBJ databases">
        <title>Transcriptome Assembly of Anthurium amnicola.</title>
        <authorList>
            <person name="Suzuki J."/>
        </authorList>
    </citation>
    <scope>NUCLEOTIDE SEQUENCE</scope>
</reference>
<dbReference type="PROSITE" id="PS00028">
    <property type="entry name" value="ZINC_FINGER_C2H2_1"/>
    <property type="match status" value="1"/>
</dbReference>
<dbReference type="PANTHER" id="PTHR46326:SF2">
    <property type="entry name" value="ZINC FINGER PROTEIN ZAT1-RELATED"/>
    <property type="match status" value="1"/>
</dbReference>
<feature type="region of interest" description="Disordered" evidence="2">
    <location>
        <begin position="245"/>
        <end position="269"/>
    </location>
</feature>
<dbReference type="InterPro" id="IPR044303">
    <property type="entry name" value="ZAT1/4/9"/>
</dbReference>
<feature type="domain" description="C2H2-type" evidence="3">
    <location>
        <begin position="44"/>
        <end position="71"/>
    </location>
</feature>
<dbReference type="GO" id="GO:0008270">
    <property type="term" value="F:zinc ion binding"/>
    <property type="evidence" value="ECO:0007669"/>
    <property type="project" value="UniProtKB-KW"/>
</dbReference>
<feature type="compositionally biased region" description="Basic and acidic residues" evidence="2">
    <location>
        <begin position="23"/>
        <end position="33"/>
    </location>
</feature>
<keyword evidence="1" id="KW-0479">Metal-binding</keyword>
<accession>A0A1D1XPH8</accession>
<dbReference type="InterPro" id="IPR013087">
    <property type="entry name" value="Znf_C2H2_type"/>
</dbReference>
<dbReference type="AlphaFoldDB" id="A0A1D1XPH8"/>
<dbReference type="EMBL" id="GDJX01023638">
    <property type="protein sequence ID" value="JAT44298.1"/>
    <property type="molecule type" value="Transcribed_RNA"/>
</dbReference>
<evidence type="ECO:0000313" key="4">
    <source>
        <dbReference type="EMBL" id="JAT44298.1"/>
    </source>
</evidence>
<dbReference type="PROSITE" id="PS50157">
    <property type="entry name" value="ZINC_FINGER_C2H2_2"/>
    <property type="match status" value="1"/>
</dbReference>
<feature type="non-terminal residue" evidence="4">
    <location>
        <position position="269"/>
    </location>
</feature>
<proteinExistence type="predicted"/>
<feature type="compositionally biased region" description="Acidic residues" evidence="2">
    <location>
        <begin position="258"/>
        <end position="269"/>
    </location>
</feature>
<feature type="region of interest" description="Disordered" evidence="2">
    <location>
        <begin position="167"/>
        <end position="227"/>
    </location>
</feature>
<dbReference type="PANTHER" id="PTHR46326">
    <property type="entry name" value="ZINC FINGER PROTEIN ZAT1-RELATED"/>
    <property type="match status" value="1"/>
</dbReference>
<feature type="region of interest" description="Disordered" evidence="2">
    <location>
        <begin position="1"/>
        <end position="41"/>
    </location>
</feature>
<organism evidence="4">
    <name type="scientific">Anthurium amnicola</name>
    <dbReference type="NCBI Taxonomy" id="1678845"/>
    <lineage>
        <taxon>Eukaryota</taxon>
        <taxon>Viridiplantae</taxon>
        <taxon>Streptophyta</taxon>
        <taxon>Embryophyta</taxon>
        <taxon>Tracheophyta</taxon>
        <taxon>Spermatophyta</taxon>
        <taxon>Magnoliopsida</taxon>
        <taxon>Liliopsida</taxon>
        <taxon>Araceae</taxon>
        <taxon>Pothoideae</taxon>
        <taxon>Potheae</taxon>
        <taxon>Anthurium</taxon>
    </lineage>
</organism>
<feature type="region of interest" description="Disordered" evidence="2">
    <location>
        <begin position="60"/>
        <end position="111"/>
    </location>
</feature>
<evidence type="ECO:0000259" key="3">
    <source>
        <dbReference type="PROSITE" id="PS50157"/>
    </source>
</evidence>
<feature type="compositionally biased region" description="Low complexity" evidence="2">
    <location>
        <begin position="99"/>
        <end position="111"/>
    </location>
</feature>
<protein>
    <submittedName>
        <fullName evidence="4">Zinc finger protein ZAT9</fullName>
    </submittedName>
</protein>
<feature type="non-terminal residue" evidence="4">
    <location>
        <position position="1"/>
    </location>
</feature>
<evidence type="ECO:0000256" key="2">
    <source>
        <dbReference type="SAM" id="MobiDB-lite"/>
    </source>
</evidence>
<gene>
    <name evidence="4" type="primary">ZAT9_1</name>
    <name evidence="4" type="ORF">g.64626</name>
</gene>
<dbReference type="GO" id="GO:0006355">
    <property type="term" value="P:regulation of DNA-templated transcription"/>
    <property type="evidence" value="ECO:0007669"/>
    <property type="project" value="InterPro"/>
</dbReference>
<evidence type="ECO:0000256" key="1">
    <source>
        <dbReference type="PROSITE-ProRule" id="PRU00042"/>
    </source>
</evidence>
<keyword evidence="1" id="KW-0863">Zinc-finger</keyword>
<sequence>CWRDHHDPEAAAAGRRRQHRHMQRPERERESREPCVAPSAMDRHSCKLCFRRFSNGRALGGHMRSHAASATAAKPQLREYHPSPPSSSSSASRGDPEAAEQVAEVTEQEAAGIAAEGAAAVAGVEEDEAKQLAYYGLRENPKKSFRLVDPEFSSTFAPPDYTAAAAAAGGSSSVVLQDWESETESSKPPFLRLRSKRRRRATSQLSPPKHEPSFEPEPVSSVSDTTPEEDVALCLMMLSRDVWTTAGDWTRSNRGGFAEEEAGNEEEQE</sequence>
<name>A0A1D1XPH8_9ARAE</name>